<name>A0AAN7W9E2_9PEZI</name>
<comment type="caution">
    <text evidence="2">The sequence shown here is derived from an EMBL/GenBank/DDBJ whole genome shotgun (WGS) entry which is preliminary data.</text>
</comment>
<dbReference type="AlphaFoldDB" id="A0AAN7W9E2"/>
<evidence type="ECO:0000313" key="2">
    <source>
        <dbReference type="EMBL" id="KAK5704076.1"/>
    </source>
</evidence>
<dbReference type="Proteomes" id="UP001310594">
    <property type="component" value="Unassembled WGS sequence"/>
</dbReference>
<dbReference type="Pfam" id="PF00194">
    <property type="entry name" value="Carb_anhydrase"/>
    <property type="match status" value="1"/>
</dbReference>
<dbReference type="PANTHER" id="PTHR18952:SF274">
    <property type="entry name" value="ALPHA-CARBONIC ANHYDRASE DOMAIN-CONTAINING PROTEIN"/>
    <property type="match status" value="1"/>
</dbReference>
<evidence type="ECO:0000313" key="3">
    <source>
        <dbReference type="Proteomes" id="UP001310594"/>
    </source>
</evidence>
<gene>
    <name evidence="2" type="ORF">LTR97_003089</name>
</gene>
<dbReference type="InterPro" id="IPR001148">
    <property type="entry name" value="CA_dom"/>
</dbReference>
<dbReference type="PROSITE" id="PS51144">
    <property type="entry name" value="ALPHA_CA_2"/>
    <property type="match status" value="1"/>
</dbReference>
<dbReference type="EMBL" id="JAVRQU010000004">
    <property type="protein sequence ID" value="KAK5704076.1"/>
    <property type="molecule type" value="Genomic_DNA"/>
</dbReference>
<dbReference type="InterPro" id="IPR036398">
    <property type="entry name" value="CA_dom_sf"/>
</dbReference>
<sequence length="125" mass="14050">MAELHFVHVDAKGDYRSVVGFRIHPGAENFESPFFGQLPKYVGANETEGKMSAEVSYLKDFWTYQGSLTSPPCKEGLRWFVAREVLFVSDVQMQDLLQVSSFSAREEQDIWRHGVAREESGAGGS</sequence>
<dbReference type="Gene3D" id="3.10.200.10">
    <property type="entry name" value="Alpha carbonic anhydrase"/>
    <property type="match status" value="1"/>
</dbReference>
<accession>A0AAN7W9E2</accession>
<organism evidence="2 3">
    <name type="scientific">Elasticomyces elasticus</name>
    <dbReference type="NCBI Taxonomy" id="574655"/>
    <lineage>
        <taxon>Eukaryota</taxon>
        <taxon>Fungi</taxon>
        <taxon>Dikarya</taxon>
        <taxon>Ascomycota</taxon>
        <taxon>Pezizomycotina</taxon>
        <taxon>Dothideomycetes</taxon>
        <taxon>Dothideomycetidae</taxon>
        <taxon>Mycosphaerellales</taxon>
        <taxon>Teratosphaeriaceae</taxon>
        <taxon>Elasticomyces</taxon>
    </lineage>
</organism>
<evidence type="ECO:0000259" key="1">
    <source>
        <dbReference type="PROSITE" id="PS51144"/>
    </source>
</evidence>
<protein>
    <recommendedName>
        <fullName evidence="1">Alpha-carbonic anhydrase domain-containing protein</fullName>
    </recommendedName>
</protein>
<reference evidence="2" key="1">
    <citation type="submission" date="2023-08" db="EMBL/GenBank/DDBJ databases">
        <title>Black Yeasts Isolated from many extreme environments.</title>
        <authorList>
            <person name="Coleine C."/>
            <person name="Stajich J.E."/>
            <person name="Selbmann L."/>
        </authorList>
    </citation>
    <scope>NUCLEOTIDE SEQUENCE</scope>
    <source>
        <strain evidence="2">CCFEE 5810</strain>
    </source>
</reference>
<proteinExistence type="predicted"/>
<dbReference type="SUPFAM" id="SSF51069">
    <property type="entry name" value="Carbonic anhydrase"/>
    <property type="match status" value="1"/>
</dbReference>
<dbReference type="InterPro" id="IPR023561">
    <property type="entry name" value="Carbonic_anhydrase_a-class"/>
</dbReference>
<dbReference type="GO" id="GO:0008270">
    <property type="term" value="F:zinc ion binding"/>
    <property type="evidence" value="ECO:0007669"/>
    <property type="project" value="InterPro"/>
</dbReference>
<dbReference type="GO" id="GO:0004089">
    <property type="term" value="F:carbonate dehydratase activity"/>
    <property type="evidence" value="ECO:0007669"/>
    <property type="project" value="InterPro"/>
</dbReference>
<dbReference type="PANTHER" id="PTHR18952">
    <property type="entry name" value="CARBONIC ANHYDRASE"/>
    <property type="match status" value="1"/>
</dbReference>
<feature type="domain" description="Alpha-carbonic anhydrase" evidence="1">
    <location>
        <begin position="1"/>
        <end position="125"/>
    </location>
</feature>